<feature type="compositionally biased region" description="Low complexity" evidence="1">
    <location>
        <begin position="94"/>
        <end position="119"/>
    </location>
</feature>
<evidence type="ECO:0000313" key="3">
    <source>
        <dbReference type="Proteomes" id="UP001189429"/>
    </source>
</evidence>
<dbReference type="Proteomes" id="UP001189429">
    <property type="component" value="Unassembled WGS sequence"/>
</dbReference>
<protein>
    <recommendedName>
        <fullName evidence="4">Cellulase</fullName>
    </recommendedName>
</protein>
<feature type="compositionally biased region" description="Basic residues" evidence="1">
    <location>
        <begin position="1"/>
        <end position="16"/>
    </location>
</feature>
<sequence>MRRPRNGRLCRRRRRWGRGERRGQRGRDREQGHERLATTSAPPKTALSTTVATSSSAEAHDCSTASSRWEQDEWSDKKKRWCCENALIGCSTSSAAHSSTTRASTSSAATRPSTSAFSTKASVTTSEPATYDCLDTTTDYNWSVAKLKYCCDTHQICVDRPTTSVQPSKPPRSSSHAARSTTGKATRRTSLGKAKPDRTDVGAADFDCTDLETGYGRGEGAWPLEQKTWCCEEQTVCLTTSSPPYDCQAGYNNWRAGWSKAKQEWCCANEVRGCK</sequence>
<evidence type="ECO:0008006" key="4">
    <source>
        <dbReference type="Google" id="ProtNLM"/>
    </source>
</evidence>
<gene>
    <name evidence="2" type="ORF">PCOR1329_LOCUS26061</name>
</gene>
<feature type="region of interest" description="Disordered" evidence="1">
    <location>
        <begin position="94"/>
        <end position="121"/>
    </location>
</feature>
<keyword evidence="3" id="KW-1185">Reference proteome</keyword>
<dbReference type="EMBL" id="CAUYUJ010009202">
    <property type="protein sequence ID" value="CAK0826112.1"/>
    <property type="molecule type" value="Genomic_DNA"/>
</dbReference>
<name>A0ABN9S4H5_9DINO</name>
<evidence type="ECO:0000256" key="1">
    <source>
        <dbReference type="SAM" id="MobiDB-lite"/>
    </source>
</evidence>
<feature type="compositionally biased region" description="Basic and acidic residues" evidence="1">
    <location>
        <begin position="17"/>
        <end position="36"/>
    </location>
</feature>
<feature type="compositionally biased region" description="Polar residues" evidence="1">
    <location>
        <begin position="162"/>
        <end position="184"/>
    </location>
</feature>
<organism evidence="2 3">
    <name type="scientific">Prorocentrum cordatum</name>
    <dbReference type="NCBI Taxonomy" id="2364126"/>
    <lineage>
        <taxon>Eukaryota</taxon>
        <taxon>Sar</taxon>
        <taxon>Alveolata</taxon>
        <taxon>Dinophyceae</taxon>
        <taxon>Prorocentrales</taxon>
        <taxon>Prorocentraceae</taxon>
        <taxon>Prorocentrum</taxon>
    </lineage>
</organism>
<reference evidence="2" key="1">
    <citation type="submission" date="2023-10" db="EMBL/GenBank/DDBJ databases">
        <authorList>
            <person name="Chen Y."/>
            <person name="Shah S."/>
            <person name="Dougan E. K."/>
            <person name="Thang M."/>
            <person name="Chan C."/>
        </authorList>
    </citation>
    <scope>NUCLEOTIDE SEQUENCE [LARGE SCALE GENOMIC DNA]</scope>
</reference>
<comment type="caution">
    <text evidence="2">The sequence shown here is derived from an EMBL/GenBank/DDBJ whole genome shotgun (WGS) entry which is preliminary data.</text>
</comment>
<evidence type="ECO:0000313" key="2">
    <source>
        <dbReference type="EMBL" id="CAK0826112.1"/>
    </source>
</evidence>
<accession>A0ABN9S4H5</accession>
<proteinExistence type="predicted"/>
<feature type="region of interest" description="Disordered" evidence="1">
    <location>
        <begin position="162"/>
        <end position="199"/>
    </location>
</feature>
<feature type="region of interest" description="Disordered" evidence="1">
    <location>
        <begin position="1"/>
        <end position="47"/>
    </location>
</feature>